<protein>
    <submittedName>
        <fullName evidence="3">Helix-turn-helix transcriptional regulator</fullName>
    </submittedName>
</protein>
<dbReference type="InterPro" id="IPR050807">
    <property type="entry name" value="TransReg_Diox_bact_type"/>
</dbReference>
<comment type="caution">
    <text evidence="3">The sequence shown here is derived from an EMBL/GenBank/DDBJ whole genome shotgun (WGS) entry which is preliminary data.</text>
</comment>
<organism evidence="3 4">
    <name type="scientific">Flintibacter faecis</name>
    <dbReference type="NCBI Taxonomy" id="2763047"/>
    <lineage>
        <taxon>Bacteria</taxon>
        <taxon>Bacillati</taxon>
        <taxon>Bacillota</taxon>
        <taxon>Clostridia</taxon>
        <taxon>Eubacteriales</taxon>
        <taxon>Flintibacter</taxon>
    </lineage>
</organism>
<dbReference type="RefSeq" id="WP_186878487.1">
    <property type="nucleotide sequence ID" value="NZ_JACOPN010000004.1"/>
</dbReference>
<dbReference type="GO" id="GO:0003700">
    <property type="term" value="F:DNA-binding transcription factor activity"/>
    <property type="evidence" value="ECO:0007669"/>
    <property type="project" value="TreeGrafter"/>
</dbReference>
<dbReference type="SUPFAM" id="SSF47413">
    <property type="entry name" value="lambda repressor-like DNA-binding domains"/>
    <property type="match status" value="1"/>
</dbReference>
<reference evidence="3" key="1">
    <citation type="submission" date="2020-08" db="EMBL/GenBank/DDBJ databases">
        <title>Genome public.</title>
        <authorList>
            <person name="Liu C."/>
            <person name="Sun Q."/>
        </authorList>
    </citation>
    <scope>NUCLEOTIDE SEQUENCE</scope>
    <source>
        <strain evidence="3">BX5</strain>
    </source>
</reference>
<proteinExistence type="predicted"/>
<dbReference type="Pfam" id="PF13560">
    <property type="entry name" value="HTH_31"/>
    <property type="match status" value="1"/>
</dbReference>
<sequence>MDWSAIGKRIRCQREYMGLTREQFAEQIEVTPKFCSDIETGAKGMSVPTLCRIARTLRLSTDYILYGRRGQEDPEPVMRVLETCSAQERTYAEQLLKTFVAAMNMKDNEKAPL</sequence>
<accession>A0A8J6J400</accession>
<dbReference type="Gene3D" id="1.10.260.40">
    <property type="entry name" value="lambda repressor-like DNA-binding domains"/>
    <property type="match status" value="1"/>
</dbReference>
<evidence type="ECO:0000259" key="2">
    <source>
        <dbReference type="PROSITE" id="PS50943"/>
    </source>
</evidence>
<dbReference type="InterPro" id="IPR001387">
    <property type="entry name" value="Cro/C1-type_HTH"/>
</dbReference>
<keyword evidence="4" id="KW-1185">Reference proteome</keyword>
<evidence type="ECO:0000313" key="4">
    <source>
        <dbReference type="Proteomes" id="UP000602260"/>
    </source>
</evidence>
<dbReference type="EMBL" id="JACOPN010000004">
    <property type="protein sequence ID" value="MBC5717200.1"/>
    <property type="molecule type" value="Genomic_DNA"/>
</dbReference>
<dbReference type="InterPro" id="IPR010982">
    <property type="entry name" value="Lambda_DNA-bd_dom_sf"/>
</dbReference>
<gene>
    <name evidence="3" type="ORF">H8S55_07690</name>
</gene>
<evidence type="ECO:0000313" key="3">
    <source>
        <dbReference type="EMBL" id="MBC5717200.1"/>
    </source>
</evidence>
<dbReference type="CDD" id="cd00093">
    <property type="entry name" value="HTH_XRE"/>
    <property type="match status" value="1"/>
</dbReference>
<dbReference type="Proteomes" id="UP000602260">
    <property type="component" value="Unassembled WGS sequence"/>
</dbReference>
<keyword evidence="1" id="KW-0238">DNA-binding</keyword>
<evidence type="ECO:0000256" key="1">
    <source>
        <dbReference type="ARBA" id="ARBA00023125"/>
    </source>
</evidence>
<dbReference type="PANTHER" id="PTHR46797:SF1">
    <property type="entry name" value="METHYLPHOSPHONATE SYNTHASE"/>
    <property type="match status" value="1"/>
</dbReference>
<dbReference type="GO" id="GO:0005829">
    <property type="term" value="C:cytosol"/>
    <property type="evidence" value="ECO:0007669"/>
    <property type="project" value="TreeGrafter"/>
</dbReference>
<dbReference type="PROSITE" id="PS50943">
    <property type="entry name" value="HTH_CROC1"/>
    <property type="match status" value="1"/>
</dbReference>
<dbReference type="GO" id="GO:0003677">
    <property type="term" value="F:DNA binding"/>
    <property type="evidence" value="ECO:0007669"/>
    <property type="project" value="UniProtKB-KW"/>
</dbReference>
<dbReference type="SMART" id="SM00530">
    <property type="entry name" value="HTH_XRE"/>
    <property type="match status" value="1"/>
</dbReference>
<dbReference type="PANTHER" id="PTHR46797">
    <property type="entry name" value="HTH-TYPE TRANSCRIPTIONAL REGULATOR"/>
    <property type="match status" value="1"/>
</dbReference>
<dbReference type="AlphaFoldDB" id="A0A8J6J400"/>
<name>A0A8J6J400_9FIRM</name>
<feature type="domain" description="HTH cro/C1-type" evidence="2">
    <location>
        <begin position="10"/>
        <end position="64"/>
    </location>
</feature>